<dbReference type="Gene3D" id="3.40.1190.20">
    <property type="match status" value="1"/>
</dbReference>
<dbReference type="NCBIfam" id="TIGR02199">
    <property type="entry name" value="rfaE_dom_II"/>
    <property type="match status" value="1"/>
</dbReference>
<dbReference type="GO" id="GO:0005524">
    <property type="term" value="F:ATP binding"/>
    <property type="evidence" value="ECO:0007669"/>
    <property type="project" value="UniProtKB-UniRule"/>
</dbReference>
<keyword evidence="7 11" id="KW-0067">ATP-binding</keyword>
<dbReference type="UniPathway" id="UPA00356">
    <property type="reaction ID" value="UER00437"/>
</dbReference>
<dbReference type="STRING" id="1121439.dsat_0852"/>
<keyword evidence="5 11" id="KW-0547">Nucleotide-binding</keyword>
<dbReference type="NCBIfam" id="TIGR00125">
    <property type="entry name" value="cyt_tran_rel"/>
    <property type="match status" value="1"/>
</dbReference>
<dbReference type="PANTHER" id="PTHR46969">
    <property type="entry name" value="BIFUNCTIONAL PROTEIN HLDE"/>
    <property type="match status" value="1"/>
</dbReference>
<keyword evidence="15" id="KW-1185">Reference proteome</keyword>
<evidence type="ECO:0000313" key="14">
    <source>
        <dbReference type="EMBL" id="EPR31528.1"/>
    </source>
</evidence>
<dbReference type="InterPro" id="IPR004821">
    <property type="entry name" value="Cyt_trans-like"/>
</dbReference>
<protein>
    <recommendedName>
        <fullName evidence="11">Bifunctional protein HldE</fullName>
    </recommendedName>
    <domain>
        <recommendedName>
            <fullName evidence="11">D-beta-D-heptose 7-phosphate kinase</fullName>
            <ecNumber evidence="11">2.7.1.167</ecNumber>
        </recommendedName>
        <alternativeName>
            <fullName evidence="11">D-beta-D-heptose 7-phosphotransferase</fullName>
        </alternativeName>
        <alternativeName>
            <fullName evidence="11">D-glycero-beta-D-manno-heptose-7-phosphate kinase</fullName>
        </alternativeName>
    </domain>
    <domain>
        <recommendedName>
            <fullName evidence="11">D-beta-D-heptose 1-phosphate adenylyltransferase</fullName>
            <ecNumber evidence="11">2.7.7.70</ecNumber>
        </recommendedName>
        <alternativeName>
            <fullName evidence="11">D-glycero-beta-D-manno-heptose 1-phosphate adenylyltransferase</fullName>
        </alternativeName>
    </domain>
</protein>
<dbReference type="Pfam" id="PF01467">
    <property type="entry name" value="CTP_transf_like"/>
    <property type="match status" value="1"/>
</dbReference>
<feature type="domain" description="Cytidyltransferase-like" evidence="13">
    <location>
        <begin position="355"/>
        <end position="449"/>
    </location>
</feature>
<dbReference type="eggNOG" id="COG2870">
    <property type="taxonomic scope" value="Bacteria"/>
</dbReference>
<reference evidence="14 15" key="1">
    <citation type="journal article" date="2013" name="Genome Announc.">
        <title>Draft genome sequences for three mercury-methylating, sulfate-reducing bacteria.</title>
        <authorList>
            <person name="Brown S.D."/>
            <person name="Hurt R.A.Jr."/>
            <person name="Gilmour C.C."/>
            <person name="Elias D.A."/>
        </authorList>
    </citation>
    <scope>NUCLEOTIDE SEQUENCE [LARGE SCALE GENOMIC DNA]</scope>
    <source>
        <strain evidence="14 15">DSM 16529</strain>
    </source>
</reference>
<evidence type="ECO:0000259" key="12">
    <source>
        <dbReference type="Pfam" id="PF00294"/>
    </source>
</evidence>
<dbReference type="InterPro" id="IPR011914">
    <property type="entry name" value="RfaE_dom_II"/>
</dbReference>
<dbReference type="AlphaFoldDB" id="S7UH02"/>
<dbReference type="SUPFAM" id="SSF52374">
    <property type="entry name" value="Nucleotidylyl transferase"/>
    <property type="match status" value="1"/>
</dbReference>
<evidence type="ECO:0000256" key="8">
    <source>
        <dbReference type="ARBA" id="ARBA00023268"/>
    </source>
</evidence>
<dbReference type="GO" id="GO:0097171">
    <property type="term" value="P:ADP-L-glycero-beta-D-manno-heptose biosynthetic process"/>
    <property type="evidence" value="ECO:0007669"/>
    <property type="project" value="UniProtKB-UniPathway"/>
</dbReference>
<dbReference type="InterPro" id="IPR011913">
    <property type="entry name" value="RfaE_dom_I"/>
</dbReference>
<dbReference type="EC" id="2.7.7.70" evidence="11"/>
<comment type="pathway">
    <text evidence="11">Nucleotide-sugar biosynthesis; ADP-L-glycero-beta-D-manno-heptose biosynthesis; ADP-L-glycero-beta-D-manno-heptose from D-glycero-beta-D-manno-heptose 7-phosphate: step 1/4.</text>
</comment>
<evidence type="ECO:0000259" key="13">
    <source>
        <dbReference type="Pfam" id="PF01467"/>
    </source>
</evidence>
<dbReference type="GO" id="GO:0033785">
    <property type="term" value="F:heptose 7-phosphate kinase activity"/>
    <property type="evidence" value="ECO:0007669"/>
    <property type="project" value="UniProtKB-UniRule"/>
</dbReference>
<dbReference type="InterPro" id="IPR029056">
    <property type="entry name" value="Ribokinase-like"/>
</dbReference>
<comment type="function">
    <text evidence="2 11">Catalyzes the ADP transfer from ATP to D-glycero-beta-D-manno-heptose 1-phosphate, yielding ADP-D-glycero-beta-D-manno-heptose.</text>
</comment>
<comment type="caution">
    <text evidence="14">The sequence shown here is derived from an EMBL/GenBank/DDBJ whole genome shotgun (WGS) entry which is preliminary data.</text>
</comment>
<comment type="similarity">
    <text evidence="11">In the N-terminal section; belongs to the carbohydrate kinase PfkB family.</text>
</comment>
<dbReference type="eggNOG" id="COG0615">
    <property type="taxonomic scope" value="Bacteria"/>
</dbReference>
<dbReference type="OrthoDB" id="9802794at2"/>
<organism evidence="14 15">
    <name type="scientific">Alkalidesulfovibrio alkalitolerans DSM 16529</name>
    <dbReference type="NCBI Taxonomy" id="1121439"/>
    <lineage>
        <taxon>Bacteria</taxon>
        <taxon>Pseudomonadati</taxon>
        <taxon>Thermodesulfobacteriota</taxon>
        <taxon>Desulfovibrionia</taxon>
        <taxon>Desulfovibrionales</taxon>
        <taxon>Desulfovibrionaceae</taxon>
        <taxon>Alkalidesulfovibrio</taxon>
    </lineage>
</organism>
<sequence length="484" mass="51812">MTTKQTVPAVPDLSAVTVIVIGDVMLDQYIWGEVSRISPEAPVQIVRVARKTYTLGGAGNVAANLAGLGCRSVCIGLCGSDEPGRELRRTFADLPIAVCLFEEDGRPTTVKSRVMGRGQQLLRLDEEHTARVDDITASRILEEFMTYLPSVDAVICSDYGKGVFSGMLAYDIISACKARGIPVLVDPKGGDWTRYQGATCITPNTAEFLQVAQFDPTDEKDLDARAGTAINAFSLDQLLVTRGAKGLSLFVRGQEPWRIKAEAREVFDVSGAGDTVIATYAAGLGAGLLPRDAAALANAAAGVVVGKLGTQPILRSELEETLVRREFGTAHKIKPQERARAMVETWRGQGSRIVFTNGCFDLLHVGHIDLLHKAAALGQRLIVGLNTDASVRRLKGDARPILPEHERAALLAALECVDLVVLFDADTPLDLIAALEPDVLVKGGDYTVETVVGHELVLGRGGSVEIIPLVQGKSTTDLLARIKT</sequence>
<dbReference type="EC" id="2.7.1.167" evidence="11"/>
<dbReference type="InterPro" id="IPR011611">
    <property type="entry name" value="PfkB_dom"/>
</dbReference>
<evidence type="ECO:0000256" key="4">
    <source>
        <dbReference type="ARBA" id="ARBA00022695"/>
    </source>
</evidence>
<evidence type="ECO:0000256" key="3">
    <source>
        <dbReference type="ARBA" id="ARBA00022679"/>
    </source>
</evidence>
<proteinExistence type="inferred from homology"/>
<keyword evidence="6 11" id="KW-0418">Kinase</keyword>
<evidence type="ECO:0000256" key="1">
    <source>
        <dbReference type="ARBA" id="ARBA00002319"/>
    </source>
</evidence>
<feature type="domain" description="Carbohydrate kinase PfkB" evidence="12">
    <location>
        <begin position="18"/>
        <end position="312"/>
    </location>
</feature>
<comment type="catalytic activity">
    <reaction evidence="10 11">
        <text>D-glycero-beta-D-manno-heptose 1-phosphate + ATP + H(+) = ADP-D-glycero-beta-D-manno-heptose + diphosphate</text>
        <dbReference type="Rhea" id="RHEA:27465"/>
        <dbReference type="ChEBI" id="CHEBI:15378"/>
        <dbReference type="ChEBI" id="CHEBI:30616"/>
        <dbReference type="ChEBI" id="CHEBI:33019"/>
        <dbReference type="ChEBI" id="CHEBI:59967"/>
        <dbReference type="ChEBI" id="CHEBI:61593"/>
        <dbReference type="EC" id="2.7.7.70"/>
    </reaction>
</comment>
<comment type="subunit">
    <text evidence="11">Homodimer.</text>
</comment>
<dbReference type="GO" id="GO:0033786">
    <property type="term" value="F:heptose-1-phosphate adenylyltransferase activity"/>
    <property type="evidence" value="ECO:0007669"/>
    <property type="project" value="UniProtKB-UniRule"/>
</dbReference>
<feature type="binding site" evidence="11">
    <location>
        <begin position="204"/>
        <end position="207"/>
    </location>
    <ligand>
        <name>ATP</name>
        <dbReference type="ChEBI" id="CHEBI:30616"/>
    </ligand>
</feature>
<keyword evidence="4 11" id="KW-0548">Nucleotidyltransferase</keyword>
<comment type="catalytic activity">
    <reaction evidence="11">
        <text>D-glycero-beta-D-manno-heptose 7-phosphate + ATP = D-glycero-beta-D-manno-heptose 1,7-bisphosphate + ADP + H(+)</text>
        <dbReference type="Rhea" id="RHEA:27473"/>
        <dbReference type="ChEBI" id="CHEBI:15378"/>
        <dbReference type="ChEBI" id="CHEBI:30616"/>
        <dbReference type="ChEBI" id="CHEBI:60204"/>
        <dbReference type="ChEBI" id="CHEBI:60208"/>
        <dbReference type="ChEBI" id="CHEBI:456216"/>
        <dbReference type="EC" id="2.7.1.167"/>
    </reaction>
</comment>
<dbReference type="EMBL" id="ATHI01000028">
    <property type="protein sequence ID" value="EPR31528.1"/>
    <property type="molecule type" value="Genomic_DNA"/>
</dbReference>
<dbReference type="SUPFAM" id="SSF53613">
    <property type="entry name" value="Ribokinase-like"/>
    <property type="match status" value="1"/>
</dbReference>
<dbReference type="Proteomes" id="UP000014975">
    <property type="component" value="Unassembled WGS sequence"/>
</dbReference>
<evidence type="ECO:0000256" key="5">
    <source>
        <dbReference type="ARBA" id="ARBA00022741"/>
    </source>
</evidence>
<keyword evidence="3 11" id="KW-0808">Transferase</keyword>
<dbReference type="InterPro" id="IPR014729">
    <property type="entry name" value="Rossmann-like_a/b/a_fold"/>
</dbReference>
<dbReference type="CDD" id="cd01172">
    <property type="entry name" value="RfaE_like"/>
    <property type="match status" value="1"/>
</dbReference>
<dbReference type="InterPro" id="IPR023030">
    <property type="entry name" value="Bifunc_HldE"/>
</dbReference>
<evidence type="ECO:0000256" key="6">
    <source>
        <dbReference type="ARBA" id="ARBA00022777"/>
    </source>
</evidence>
<dbReference type="GO" id="GO:0016773">
    <property type="term" value="F:phosphotransferase activity, alcohol group as acceptor"/>
    <property type="evidence" value="ECO:0007669"/>
    <property type="project" value="InterPro"/>
</dbReference>
<feature type="active site" evidence="11">
    <location>
        <position position="274"/>
    </location>
</feature>
<evidence type="ECO:0000256" key="10">
    <source>
        <dbReference type="ARBA" id="ARBA00047428"/>
    </source>
</evidence>
<keyword evidence="8 11" id="KW-0511">Multifunctional enzyme</keyword>
<dbReference type="PANTHER" id="PTHR46969:SF1">
    <property type="entry name" value="BIFUNCTIONAL PROTEIN HLDE"/>
    <property type="match status" value="1"/>
</dbReference>
<dbReference type="Pfam" id="PF00294">
    <property type="entry name" value="PfkB"/>
    <property type="match status" value="1"/>
</dbReference>
<keyword evidence="9 11" id="KW-0119">Carbohydrate metabolism</keyword>
<comment type="function">
    <text evidence="1 11">Catalyzes the phosphorylation of D-glycero-D-manno-heptose 7-phosphate at the C-1 position to selectively form D-glycero-beta-D-manno-heptose-1,7-bisphosphate.</text>
</comment>
<dbReference type="FunFam" id="3.40.1190.20:FF:000002">
    <property type="entry name" value="Bifunctional protein HldE"/>
    <property type="match status" value="1"/>
</dbReference>
<evidence type="ECO:0000256" key="9">
    <source>
        <dbReference type="ARBA" id="ARBA00023277"/>
    </source>
</evidence>
<dbReference type="NCBIfam" id="TIGR02198">
    <property type="entry name" value="rfaE_dom_I"/>
    <property type="match status" value="1"/>
</dbReference>
<dbReference type="PATRIC" id="fig|1121439.3.peg.2221"/>
<dbReference type="Gene3D" id="3.40.50.620">
    <property type="entry name" value="HUPs"/>
    <property type="match status" value="1"/>
</dbReference>
<evidence type="ECO:0000256" key="2">
    <source>
        <dbReference type="ARBA" id="ARBA00003753"/>
    </source>
</evidence>
<evidence type="ECO:0000313" key="15">
    <source>
        <dbReference type="Proteomes" id="UP000014975"/>
    </source>
</evidence>
<name>S7UH02_9BACT</name>
<gene>
    <name evidence="11" type="primary">hldE</name>
    <name evidence="14" type="ORF">dsat_0852</name>
</gene>
<feature type="region of interest" description="Ribokinase" evidence="11">
    <location>
        <begin position="1"/>
        <end position="329"/>
    </location>
</feature>
<comment type="similarity">
    <text evidence="11">In the C-terminal section; belongs to the cytidylyltransferase family.</text>
</comment>
<dbReference type="GO" id="GO:0005829">
    <property type="term" value="C:cytosol"/>
    <property type="evidence" value="ECO:0007669"/>
    <property type="project" value="TreeGrafter"/>
</dbReference>
<dbReference type="RefSeq" id="WP_020887549.1">
    <property type="nucleotide sequence ID" value="NZ_ATHI01000028.1"/>
</dbReference>
<feature type="region of interest" description="Cytidylyltransferase" evidence="11">
    <location>
        <begin position="355"/>
        <end position="484"/>
    </location>
</feature>
<evidence type="ECO:0000256" key="7">
    <source>
        <dbReference type="ARBA" id="ARBA00022840"/>
    </source>
</evidence>
<dbReference type="HAMAP" id="MF_01603">
    <property type="entry name" value="HldE"/>
    <property type="match status" value="1"/>
</dbReference>
<accession>S7UH02</accession>
<comment type="pathway">
    <text evidence="11">Nucleotide-sugar biosynthesis; ADP-L-glycero-beta-D-manno-heptose biosynthesis; ADP-L-glycero-beta-D-manno-heptose from D-glycero-beta-D-manno-heptose 7-phosphate: step 3/4.</text>
</comment>
<evidence type="ECO:0000256" key="11">
    <source>
        <dbReference type="HAMAP-Rule" id="MF_01603"/>
    </source>
</evidence>